<dbReference type="InterPro" id="IPR003593">
    <property type="entry name" value="AAA+_ATPase"/>
</dbReference>
<keyword evidence="3" id="KW-1003">Cell membrane</keyword>
<evidence type="ECO:0000256" key="9">
    <source>
        <dbReference type="ARBA" id="ARBA00023136"/>
    </source>
</evidence>
<dbReference type="AlphaFoldDB" id="A0A1R4I719"/>
<dbReference type="GO" id="GO:0016887">
    <property type="term" value="F:ATP hydrolysis activity"/>
    <property type="evidence" value="ECO:0007669"/>
    <property type="project" value="InterPro"/>
</dbReference>
<gene>
    <name evidence="14" type="ORF">FM125_00330</name>
</gene>
<dbReference type="InterPro" id="IPR027417">
    <property type="entry name" value="P-loop_NTPase"/>
</dbReference>
<dbReference type="EC" id="3.6.3.-" evidence="14"/>
<keyword evidence="4" id="KW-0997">Cell inner membrane</keyword>
<keyword evidence="9 12" id="KW-0472">Membrane</keyword>
<evidence type="ECO:0000256" key="5">
    <source>
        <dbReference type="ARBA" id="ARBA00022692"/>
    </source>
</evidence>
<dbReference type="Pfam" id="PF12704">
    <property type="entry name" value="MacB_PCD"/>
    <property type="match status" value="1"/>
</dbReference>
<evidence type="ECO:0000256" key="10">
    <source>
        <dbReference type="ARBA" id="ARBA00038076"/>
    </source>
</evidence>
<keyword evidence="2" id="KW-0813">Transport</keyword>
<feature type="transmembrane region" description="Helical" evidence="12">
    <location>
        <begin position="512"/>
        <end position="537"/>
    </location>
</feature>
<evidence type="ECO:0000259" key="13">
    <source>
        <dbReference type="PROSITE" id="PS50893"/>
    </source>
</evidence>
<proteinExistence type="inferred from homology"/>
<dbReference type="Pfam" id="PF00005">
    <property type="entry name" value="ABC_tran"/>
    <property type="match status" value="1"/>
</dbReference>
<comment type="similarity">
    <text evidence="11">Belongs to the ABC transporter superfamily. Macrolide exporter (TC 3.A.1.122) family.</text>
</comment>
<dbReference type="SUPFAM" id="SSF52540">
    <property type="entry name" value="P-loop containing nucleoside triphosphate hydrolases"/>
    <property type="match status" value="1"/>
</dbReference>
<dbReference type="InterPro" id="IPR025857">
    <property type="entry name" value="MacB_PCD"/>
</dbReference>
<dbReference type="GO" id="GO:0005524">
    <property type="term" value="F:ATP binding"/>
    <property type="evidence" value="ECO:0007669"/>
    <property type="project" value="UniProtKB-KW"/>
</dbReference>
<dbReference type="InterPro" id="IPR015854">
    <property type="entry name" value="ABC_transpr_LolD-like"/>
</dbReference>
<dbReference type="Gene3D" id="3.40.50.300">
    <property type="entry name" value="P-loop containing nucleotide triphosphate hydrolases"/>
    <property type="match status" value="1"/>
</dbReference>
<dbReference type="PROSITE" id="PS50893">
    <property type="entry name" value="ABC_TRANSPORTER_2"/>
    <property type="match status" value="1"/>
</dbReference>
<evidence type="ECO:0000256" key="4">
    <source>
        <dbReference type="ARBA" id="ARBA00022519"/>
    </source>
</evidence>
<evidence type="ECO:0000256" key="2">
    <source>
        <dbReference type="ARBA" id="ARBA00022448"/>
    </source>
</evidence>
<dbReference type="PANTHER" id="PTHR24220">
    <property type="entry name" value="IMPORT ATP-BINDING PROTEIN"/>
    <property type="match status" value="1"/>
</dbReference>
<dbReference type="GO" id="GO:0022857">
    <property type="term" value="F:transmembrane transporter activity"/>
    <property type="evidence" value="ECO:0007669"/>
    <property type="project" value="TreeGrafter"/>
</dbReference>
<sequence>MHKAFPGAVRPVLDRVNLTVHAGEFVAIIGPSGSGKSTLLNVLGLLDRPDSGEYRVLGQDTTAMSEAERDRLRSEMFGFVFQSSHVLGEESVSVNAALGLRVQRVPVAERDERAGAALQMLGLSHRLAARAKHLSGGERQRLAIARAVAARPRVVLADEPTGNLDSQNSRLVVDHLRRLHAHGTTILLITHDPTVAAAAARQVQITDGSLTEFATVAAAPSVADDADCSPAQSPQAPARRASALADDTVDAVSSLSTRFLRTLLLMAAFAVGIGGLIAALGLTQTAASQVTARLTAAALDEVVVTVPQSEGLLDPSDRRLAEWTASLAALPHVLEAGHVVQVAPADVTLTRSPEQPEPSAAITLVGASASYTRLAGITPPSEASRALLDDPGARLAWLTPEAARALEIPVPAGGVLSPGYRVHITGQAVDVAGIVTVSERTPQLRTAVLVTPAVLSGIDQADPEIVVRTETGFPYPVAQAAPLAVAPHAPGSVTTRTVADLRDLRTGVTDDLSAFVGVLSAVLLLLAVISAATAMYLSVQARTAEIALRRAIGSPRGLIARLFLLEGTLIGAVGGAVGAAVGSAAVLAVSASRGWTAVLPPTAVPAALALGVAAGIVSALYPAWVASRQRPADALRS</sequence>
<feature type="transmembrane region" description="Helical" evidence="12">
    <location>
        <begin position="558"/>
        <end position="591"/>
    </location>
</feature>
<feature type="transmembrane region" description="Helical" evidence="12">
    <location>
        <begin position="263"/>
        <end position="282"/>
    </location>
</feature>
<keyword evidence="6" id="KW-0547">Nucleotide-binding</keyword>
<keyword evidence="7 14" id="KW-0067">ATP-binding</keyword>
<comment type="similarity">
    <text evidence="10">Belongs to the ABC-4 integral membrane protein family.</text>
</comment>
<dbReference type="InterPro" id="IPR003838">
    <property type="entry name" value="ABC3_permease_C"/>
</dbReference>
<name>A0A1R4I719_9MICC</name>
<keyword evidence="14" id="KW-0378">Hydrolase</keyword>
<evidence type="ECO:0000256" key="7">
    <source>
        <dbReference type="ARBA" id="ARBA00022840"/>
    </source>
</evidence>
<dbReference type="EMBL" id="FUKP01000003">
    <property type="protein sequence ID" value="SJN15588.1"/>
    <property type="molecule type" value="Genomic_DNA"/>
</dbReference>
<dbReference type="InterPro" id="IPR003439">
    <property type="entry name" value="ABC_transporter-like_ATP-bd"/>
</dbReference>
<evidence type="ECO:0000256" key="8">
    <source>
        <dbReference type="ARBA" id="ARBA00022989"/>
    </source>
</evidence>
<protein>
    <submittedName>
        <fullName evidence="14">Macrolide export ATP-binding/permease protein MacB</fullName>
        <ecNumber evidence="14">3.6.3.-</ecNumber>
    </submittedName>
</protein>
<dbReference type="Pfam" id="PF02687">
    <property type="entry name" value="FtsX"/>
    <property type="match status" value="1"/>
</dbReference>
<dbReference type="InterPro" id="IPR017911">
    <property type="entry name" value="MacB-like_ATP-bd"/>
</dbReference>
<dbReference type="InterPro" id="IPR017871">
    <property type="entry name" value="ABC_transporter-like_CS"/>
</dbReference>
<evidence type="ECO:0000256" key="12">
    <source>
        <dbReference type="SAM" id="Phobius"/>
    </source>
</evidence>
<evidence type="ECO:0000256" key="1">
    <source>
        <dbReference type="ARBA" id="ARBA00004429"/>
    </source>
</evidence>
<dbReference type="Proteomes" id="UP000196230">
    <property type="component" value="Unassembled WGS sequence"/>
</dbReference>
<evidence type="ECO:0000256" key="6">
    <source>
        <dbReference type="ARBA" id="ARBA00022741"/>
    </source>
</evidence>
<feature type="domain" description="ABC transporter" evidence="13">
    <location>
        <begin position="1"/>
        <end position="232"/>
    </location>
</feature>
<dbReference type="SMART" id="SM00382">
    <property type="entry name" value="AAA"/>
    <property type="match status" value="1"/>
</dbReference>
<evidence type="ECO:0000313" key="15">
    <source>
        <dbReference type="Proteomes" id="UP000196230"/>
    </source>
</evidence>
<organism evidence="14 15">
    <name type="scientific">Micrococcus lylae</name>
    <dbReference type="NCBI Taxonomy" id="1273"/>
    <lineage>
        <taxon>Bacteria</taxon>
        <taxon>Bacillati</taxon>
        <taxon>Actinomycetota</taxon>
        <taxon>Actinomycetes</taxon>
        <taxon>Micrococcales</taxon>
        <taxon>Micrococcaceae</taxon>
        <taxon>Micrococcus</taxon>
    </lineage>
</organism>
<keyword evidence="5 12" id="KW-0812">Transmembrane</keyword>
<reference evidence="14 15" key="1">
    <citation type="submission" date="2017-02" db="EMBL/GenBank/DDBJ databases">
        <authorList>
            <person name="Peterson S.W."/>
        </authorList>
    </citation>
    <scope>NUCLEOTIDE SEQUENCE [LARGE SCALE GENOMIC DNA]</scope>
    <source>
        <strain evidence="14 15">2B3F</strain>
    </source>
</reference>
<evidence type="ECO:0000313" key="14">
    <source>
        <dbReference type="EMBL" id="SJN15588.1"/>
    </source>
</evidence>
<evidence type="ECO:0000256" key="11">
    <source>
        <dbReference type="ARBA" id="ARBA00038388"/>
    </source>
</evidence>
<dbReference type="PROSITE" id="PS00211">
    <property type="entry name" value="ABC_TRANSPORTER_1"/>
    <property type="match status" value="1"/>
</dbReference>
<dbReference type="CDD" id="cd03255">
    <property type="entry name" value="ABC_MJ0796_LolCDE_FtsE"/>
    <property type="match status" value="1"/>
</dbReference>
<accession>A0A1R4I719</accession>
<dbReference type="PANTHER" id="PTHR24220:SF648">
    <property type="entry name" value="ABC TRANSPORTER ATP-BINDING PROTEIN YTRE"/>
    <property type="match status" value="1"/>
</dbReference>
<dbReference type="GO" id="GO:0005886">
    <property type="term" value="C:plasma membrane"/>
    <property type="evidence" value="ECO:0007669"/>
    <property type="project" value="UniProtKB-SubCell"/>
</dbReference>
<keyword evidence="8 12" id="KW-1133">Transmembrane helix</keyword>
<feature type="transmembrane region" description="Helical" evidence="12">
    <location>
        <begin position="603"/>
        <end position="626"/>
    </location>
</feature>
<comment type="subcellular location">
    <subcellularLocation>
        <location evidence="1">Cell inner membrane</location>
        <topology evidence="1">Multi-pass membrane protein</topology>
    </subcellularLocation>
</comment>
<evidence type="ECO:0000256" key="3">
    <source>
        <dbReference type="ARBA" id="ARBA00022475"/>
    </source>
</evidence>